<dbReference type="PANTHER" id="PTHR43047">
    <property type="entry name" value="TWO-COMPONENT HISTIDINE PROTEIN KINASE"/>
    <property type="match status" value="1"/>
</dbReference>
<dbReference type="Pfam" id="PF02518">
    <property type="entry name" value="HATPase_c"/>
    <property type="match status" value="1"/>
</dbReference>
<evidence type="ECO:0000256" key="12">
    <source>
        <dbReference type="SAM" id="Coils"/>
    </source>
</evidence>
<comment type="caution">
    <text evidence="15">The sequence shown here is derived from an EMBL/GenBank/DDBJ whole genome shotgun (WGS) entry which is preliminary data.</text>
</comment>
<dbReference type="GO" id="GO:0000155">
    <property type="term" value="F:phosphorelay sensor kinase activity"/>
    <property type="evidence" value="ECO:0007669"/>
    <property type="project" value="InterPro"/>
</dbReference>
<gene>
    <name evidence="15" type="ORF">CVU76_01235</name>
</gene>
<evidence type="ECO:0000256" key="11">
    <source>
        <dbReference type="ARBA" id="ARBA00023136"/>
    </source>
</evidence>
<dbReference type="SMART" id="SM00387">
    <property type="entry name" value="HATPase_c"/>
    <property type="match status" value="1"/>
</dbReference>
<keyword evidence="13" id="KW-0812">Transmembrane</keyword>
<accession>A0A2N2F349</accession>
<keyword evidence="7" id="KW-0547">Nucleotide-binding</keyword>
<feature type="transmembrane region" description="Helical" evidence="13">
    <location>
        <begin position="235"/>
        <end position="255"/>
    </location>
</feature>
<dbReference type="SUPFAM" id="SSF47384">
    <property type="entry name" value="Homodimeric domain of signal transducing histidine kinase"/>
    <property type="match status" value="1"/>
</dbReference>
<dbReference type="InterPro" id="IPR005467">
    <property type="entry name" value="His_kinase_dom"/>
</dbReference>
<name>A0A2N2F349_9BACT</name>
<organism evidence="15 16">
    <name type="scientific">Candidatus Dojkabacteria bacterium HGW-Dojkabacteria-1</name>
    <dbReference type="NCBI Taxonomy" id="2013761"/>
    <lineage>
        <taxon>Bacteria</taxon>
        <taxon>Candidatus Dojkabacteria</taxon>
    </lineage>
</organism>
<feature type="transmembrane region" description="Helical" evidence="13">
    <location>
        <begin position="68"/>
        <end position="88"/>
    </location>
</feature>
<feature type="transmembrane region" description="Helical" evidence="13">
    <location>
        <begin position="171"/>
        <end position="192"/>
    </location>
</feature>
<dbReference type="AlphaFoldDB" id="A0A2N2F349"/>
<feature type="transmembrane region" description="Helical" evidence="13">
    <location>
        <begin position="140"/>
        <end position="159"/>
    </location>
</feature>
<keyword evidence="12" id="KW-0175">Coiled coil</keyword>
<evidence type="ECO:0000256" key="3">
    <source>
        <dbReference type="ARBA" id="ARBA00012438"/>
    </source>
</evidence>
<dbReference type="EC" id="2.7.13.3" evidence="3"/>
<evidence type="ECO:0000313" key="16">
    <source>
        <dbReference type="Proteomes" id="UP000233417"/>
    </source>
</evidence>
<feature type="coiled-coil region" evidence="12">
    <location>
        <begin position="470"/>
        <end position="508"/>
    </location>
</feature>
<dbReference type="Gene3D" id="3.30.565.10">
    <property type="entry name" value="Histidine kinase-like ATPase, C-terminal domain"/>
    <property type="match status" value="1"/>
</dbReference>
<feature type="transmembrane region" description="Helical" evidence="13">
    <location>
        <begin position="35"/>
        <end position="56"/>
    </location>
</feature>
<dbReference type="Proteomes" id="UP000233417">
    <property type="component" value="Unassembled WGS sequence"/>
</dbReference>
<feature type="transmembrane region" description="Helical" evidence="13">
    <location>
        <begin position="95"/>
        <end position="120"/>
    </location>
</feature>
<keyword evidence="8" id="KW-0418">Kinase</keyword>
<evidence type="ECO:0000256" key="1">
    <source>
        <dbReference type="ARBA" id="ARBA00000085"/>
    </source>
</evidence>
<dbReference type="InterPro" id="IPR004358">
    <property type="entry name" value="Sig_transdc_His_kin-like_C"/>
</dbReference>
<dbReference type="InterPro" id="IPR036890">
    <property type="entry name" value="HATPase_C_sf"/>
</dbReference>
<dbReference type="EMBL" id="PHAO01000001">
    <property type="protein sequence ID" value="PKN02645.1"/>
    <property type="molecule type" value="Genomic_DNA"/>
</dbReference>
<comment type="catalytic activity">
    <reaction evidence="1">
        <text>ATP + protein L-histidine = ADP + protein N-phospho-L-histidine.</text>
        <dbReference type="EC" id="2.7.13.3"/>
    </reaction>
</comment>
<feature type="transmembrane region" description="Helical" evidence="13">
    <location>
        <begin position="204"/>
        <end position="223"/>
    </location>
</feature>
<keyword evidence="11 13" id="KW-0472">Membrane</keyword>
<dbReference type="CDD" id="cd00082">
    <property type="entry name" value="HisKA"/>
    <property type="match status" value="1"/>
</dbReference>
<dbReference type="SMART" id="SM00388">
    <property type="entry name" value="HisKA"/>
    <property type="match status" value="1"/>
</dbReference>
<keyword evidence="9" id="KW-0067">ATP-binding</keyword>
<dbReference type="PROSITE" id="PS50109">
    <property type="entry name" value="HIS_KIN"/>
    <property type="match status" value="1"/>
</dbReference>
<feature type="transmembrane region" description="Helical" evidence="13">
    <location>
        <begin position="267"/>
        <end position="286"/>
    </location>
</feature>
<dbReference type="Gene3D" id="3.30.450.40">
    <property type="match status" value="1"/>
</dbReference>
<comment type="subcellular location">
    <subcellularLocation>
        <location evidence="2">Cell membrane</location>
    </subcellularLocation>
</comment>
<evidence type="ECO:0000256" key="13">
    <source>
        <dbReference type="SAM" id="Phobius"/>
    </source>
</evidence>
<evidence type="ECO:0000256" key="9">
    <source>
        <dbReference type="ARBA" id="ARBA00022840"/>
    </source>
</evidence>
<evidence type="ECO:0000256" key="7">
    <source>
        <dbReference type="ARBA" id="ARBA00022741"/>
    </source>
</evidence>
<evidence type="ECO:0000256" key="6">
    <source>
        <dbReference type="ARBA" id="ARBA00022679"/>
    </source>
</evidence>
<dbReference type="InterPro" id="IPR003594">
    <property type="entry name" value="HATPase_dom"/>
</dbReference>
<dbReference type="InterPro" id="IPR003661">
    <property type="entry name" value="HisK_dim/P_dom"/>
</dbReference>
<keyword evidence="5" id="KW-0597">Phosphoprotein</keyword>
<evidence type="ECO:0000256" key="4">
    <source>
        <dbReference type="ARBA" id="ARBA00022475"/>
    </source>
</evidence>
<dbReference type="CDD" id="cd16922">
    <property type="entry name" value="HATPase_EvgS-ArcB-TorS-like"/>
    <property type="match status" value="1"/>
</dbReference>
<dbReference type="PANTHER" id="PTHR43047:SF72">
    <property type="entry name" value="OSMOSENSING HISTIDINE PROTEIN KINASE SLN1"/>
    <property type="match status" value="1"/>
</dbReference>
<reference evidence="15 16" key="1">
    <citation type="journal article" date="2017" name="ISME J.">
        <title>Potential for microbial H2 and metal transformations associated with novel bacteria and archaea in deep terrestrial subsurface sediments.</title>
        <authorList>
            <person name="Hernsdorf A.W."/>
            <person name="Amano Y."/>
            <person name="Miyakawa K."/>
            <person name="Ise K."/>
            <person name="Suzuki Y."/>
            <person name="Anantharaman K."/>
            <person name="Probst A."/>
            <person name="Burstein D."/>
            <person name="Thomas B.C."/>
            <person name="Banfield J.F."/>
        </authorList>
    </citation>
    <scope>NUCLEOTIDE SEQUENCE [LARGE SCALE GENOMIC DNA]</scope>
    <source>
        <strain evidence="15">HGW-Dojkabacteria-1</strain>
    </source>
</reference>
<dbReference type="GO" id="GO:0005524">
    <property type="term" value="F:ATP binding"/>
    <property type="evidence" value="ECO:0007669"/>
    <property type="project" value="UniProtKB-KW"/>
</dbReference>
<dbReference type="SUPFAM" id="SSF55874">
    <property type="entry name" value="ATPase domain of HSP90 chaperone/DNA topoisomerase II/histidine kinase"/>
    <property type="match status" value="1"/>
</dbReference>
<protein>
    <recommendedName>
        <fullName evidence="3">histidine kinase</fullName>
        <ecNumber evidence="3">2.7.13.3</ecNumber>
    </recommendedName>
</protein>
<dbReference type="PRINTS" id="PR00344">
    <property type="entry name" value="BCTRLSENSOR"/>
</dbReference>
<dbReference type="Gene3D" id="1.10.287.130">
    <property type="match status" value="1"/>
</dbReference>
<keyword evidence="10" id="KW-0902">Two-component regulatory system</keyword>
<dbReference type="SUPFAM" id="SSF55781">
    <property type="entry name" value="GAF domain-like"/>
    <property type="match status" value="1"/>
</dbReference>
<evidence type="ECO:0000256" key="10">
    <source>
        <dbReference type="ARBA" id="ARBA00023012"/>
    </source>
</evidence>
<feature type="transmembrane region" description="Helical" evidence="13">
    <location>
        <begin position="6"/>
        <end position="26"/>
    </location>
</feature>
<dbReference type="GO" id="GO:0009927">
    <property type="term" value="F:histidine phosphotransfer kinase activity"/>
    <property type="evidence" value="ECO:0007669"/>
    <property type="project" value="TreeGrafter"/>
</dbReference>
<keyword evidence="6" id="KW-0808">Transferase</keyword>
<keyword evidence="4" id="KW-1003">Cell membrane</keyword>
<keyword evidence="13" id="KW-1133">Transmembrane helix</keyword>
<dbReference type="GO" id="GO:0005886">
    <property type="term" value="C:plasma membrane"/>
    <property type="evidence" value="ECO:0007669"/>
    <property type="project" value="UniProtKB-SubCell"/>
</dbReference>
<evidence type="ECO:0000256" key="8">
    <source>
        <dbReference type="ARBA" id="ARBA00022777"/>
    </source>
</evidence>
<evidence type="ECO:0000259" key="14">
    <source>
        <dbReference type="PROSITE" id="PS50109"/>
    </source>
</evidence>
<dbReference type="Pfam" id="PF00512">
    <property type="entry name" value="HisKA"/>
    <property type="match status" value="1"/>
</dbReference>
<proteinExistence type="predicted"/>
<dbReference type="InterPro" id="IPR029016">
    <property type="entry name" value="GAF-like_dom_sf"/>
</dbReference>
<sequence length="753" mass="85736">MPINAIGIITLLIVFLNVVLGVIVFFKNPKRANNIVYAISVFSIAIWALVTFFYNNPIFFTPDYWLKIVYVASYGMLIAQMMFAYYFPKRIPGKFWLFALPLFILLIPSAYVLLIENSVVVTARHYPELFISVAEMGPGYFVYTLPNTLGILLIAVYFLNKSKQFIGYEKAQVHFYILGALLMMVPLVIVDYGIPLLTGDTSPFVYGPLFAIPFSISVGYSILKSRFLTIKVVLRNSFLFLFSLGYAMLVLLFFVDSYESFFLNQNNNYLNLVIYCAITIAVYLLAYRPLVNLLLNTFSQDEKNKEEVLNNFTQVSNIELTIDRLVINVKRTIKQIFMIEKAGIILFDKRDFSVRYESLKDFGEISPEYLLQIIRNWSDLSLSQILVSDEIKREMTLNSQESDPRIIEIVKAFEKSEISMMIPFNSRTQLNGVLLLGYRADKYPLSVDEVELLEKITANISVSIGRAVLYQEVETFNKSLQEKVNEQTKELQIKVKELEEARKKEADMIDIMGHELRTPATVVKLNVELLEKFIESNPAEFKKYIDRIKKSVETEIGLINTLLTSAKLEGDKVEIRHDNVDIKSEIEMAAHGHEMDVQEKGIQFNSNVDPNTPNVYADRVRVVEILNNLISNAIKYTQEGAVTVSTKYDENFVTVTIQDTGKGIPKENLPKLGEKFYRIDNYLGSEIVRPGGTGLGLYVTFGLVRLMGGDIWVESEIDKGSTFTFTLPVYKGQEIGSSDSSNMFEKLGLKKYG</sequence>
<evidence type="ECO:0000256" key="5">
    <source>
        <dbReference type="ARBA" id="ARBA00022553"/>
    </source>
</evidence>
<feature type="domain" description="Histidine kinase" evidence="14">
    <location>
        <begin position="511"/>
        <end position="731"/>
    </location>
</feature>
<evidence type="ECO:0000313" key="15">
    <source>
        <dbReference type="EMBL" id="PKN02645.1"/>
    </source>
</evidence>
<dbReference type="InterPro" id="IPR036097">
    <property type="entry name" value="HisK_dim/P_sf"/>
</dbReference>
<evidence type="ECO:0000256" key="2">
    <source>
        <dbReference type="ARBA" id="ARBA00004236"/>
    </source>
</evidence>
<dbReference type="FunFam" id="3.30.565.10:FF:000023">
    <property type="entry name" value="PAS domain-containing sensor histidine kinase"/>
    <property type="match status" value="1"/>
</dbReference>